<dbReference type="KEGG" id="frc:KX01_848"/>
<protein>
    <submittedName>
        <fullName evidence="1">Uncharacterized protein</fullName>
    </submittedName>
</protein>
<accession>A0A1J0KUR7</accession>
<evidence type="ECO:0000313" key="2">
    <source>
        <dbReference type="Proteomes" id="UP000182521"/>
    </source>
</evidence>
<keyword evidence="2" id="KW-1185">Reference proteome</keyword>
<gene>
    <name evidence="1" type="ORF">KX01_848</name>
</gene>
<dbReference type="OrthoDB" id="5604324at2"/>
<organism evidence="1 2">
    <name type="scientific">Francisella frigiditurris</name>
    <dbReference type="NCBI Taxonomy" id="1542390"/>
    <lineage>
        <taxon>Bacteria</taxon>
        <taxon>Pseudomonadati</taxon>
        <taxon>Pseudomonadota</taxon>
        <taxon>Gammaproteobacteria</taxon>
        <taxon>Thiotrichales</taxon>
        <taxon>Francisellaceae</taxon>
        <taxon>Francisella</taxon>
    </lineage>
</organism>
<name>A0A1J0KUR7_9GAMM</name>
<sequence length="572" mass="64591">MIDNKQEIYDIINFSSIDSVKESIEKGIDDFLDFFQIQKNKNVASLKASGALLRAKASLSFTQEQSDVHTNYLGSDEFNEATKLKAQLKRTIAEKDLESDNTKAIQAIGLEHFLSDLGRNLVDVGNSQGIGKKESIGRLNTVYASITLSIFHNSCVIVNPAPLSNQVTGPSHSEPRTITLNRDNTFYNLLDLLGLYFKPNTKNSEVLKKLYLIIGYGLMEINNYKKPGSSKDIFLKENNTINFKELSTTDRLAALIFENGLLTNTNTFDSFFSKEEVENFNKIAAAVKDINTQENVQNKPLSQEVTKNIETTYSELIDLYDKIDKITDAVNAYILKYKENTENPSASKNAREYAGEVAKDYATGVASTAATSALKAAITTCTLGTVTAAFPPATIASLSIGIAKKALEKLTESKSYGIFNRHGVTGQTRAFFIQHYLANLIHFFKNQYRYIFYELEKEIDVNTGMSIKDHRNSTPNFSKQPSGLFSRRSLNPVSIERRIEELCNFLKRTKKDFIDGYRNASTSFLPKRDKEAGELYFYLTMYADPTDKELRPNYEFINEWKSQKLRRTKKII</sequence>
<dbReference type="AlphaFoldDB" id="A0A1J0KUR7"/>
<dbReference type="EMBL" id="CP009654">
    <property type="protein sequence ID" value="APC97372.1"/>
    <property type="molecule type" value="Genomic_DNA"/>
</dbReference>
<dbReference type="STRING" id="1542390.KX01_848"/>
<reference evidence="2" key="1">
    <citation type="submission" date="2014-10" db="EMBL/GenBank/DDBJ databases">
        <authorList>
            <person name="Kuske C.R."/>
            <person name="Challacombe J.F."/>
            <person name="Daligault H.E."/>
            <person name="Davenport K.W."/>
            <person name="Johnson S.L."/>
            <person name="Siddaramappa S."/>
            <person name="Petersen J.M."/>
        </authorList>
    </citation>
    <scope>NUCLEOTIDE SEQUENCE [LARGE SCALE GENOMIC DNA]</scope>
    <source>
        <strain evidence="2">CA97-1460</strain>
    </source>
</reference>
<proteinExistence type="predicted"/>
<dbReference type="Proteomes" id="UP000182521">
    <property type="component" value="Chromosome"/>
</dbReference>
<evidence type="ECO:0000313" key="1">
    <source>
        <dbReference type="EMBL" id="APC97372.1"/>
    </source>
</evidence>
<dbReference type="RefSeq" id="WP_156860373.1">
    <property type="nucleotide sequence ID" value="NZ_CP009654.1"/>
</dbReference>